<comment type="subcellular location">
    <subcellularLocation>
        <location evidence="1">Membrane</location>
        <topology evidence="1">Multi-pass membrane protein</topology>
    </subcellularLocation>
</comment>
<keyword evidence="9" id="KW-1185">Reference proteome</keyword>
<feature type="transmembrane region" description="Helical" evidence="6">
    <location>
        <begin position="17"/>
        <end position="38"/>
    </location>
</feature>
<keyword evidence="2 6" id="KW-0812">Transmembrane</keyword>
<keyword evidence="3 6" id="KW-1133">Transmembrane helix</keyword>
<feature type="transmembrane region" description="Helical" evidence="6">
    <location>
        <begin position="96"/>
        <end position="118"/>
    </location>
</feature>
<protein>
    <recommendedName>
        <fullName evidence="7">Rhodopsin domain-containing protein</fullName>
    </recommendedName>
</protein>
<dbReference type="PANTHER" id="PTHR33048:SF167">
    <property type="entry name" value="INTEGRAL MEMBRANE PROTEIN"/>
    <property type="match status" value="1"/>
</dbReference>
<evidence type="ECO:0000256" key="5">
    <source>
        <dbReference type="ARBA" id="ARBA00038359"/>
    </source>
</evidence>
<evidence type="ECO:0000256" key="4">
    <source>
        <dbReference type="ARBA" id="ARBA00023136"/>
    </source>
</evidence>
<dbReference type="PANTHER" id="PTHR33048">
    <property type="entry name" value="PTH11-LIKE INTEGRAL MEMBRANE PROTEIN (AFU_ORTHOLOGUE AFUA_5G11245)"/>
    <property type="match status" value="1"/>
</dbReference>
<gene>
    <name evidence="8" type="ORF">CSAL01_00698</name>
</gene>
<name>A0A135S3J5_9PEZI</name>
<feature type="transmembrane region" description="Helical" evidence="6">
    <location>
        <begin position="130"/>
        <end position="151"/>
    </location>
</feature>
<evidence type="ECO:0000256" key="2">
    <source>
        <dbReference type="ARBA" id="ARBA00022692"/>
    </source>
</evidence>
<comment type="caution">
    <text evidence="8">The sequence shown here is derived from an EMBL/GenBank/DDBJ whole genome shotgun (WGS) entry which is preliminary data.</text>
</comment>
<comment type="similarity">
    <text evidence="5">Belongs to the SAT4 family.</text>
</comment>
<dbReference type="EMBL" id="JFFI01002554">
    <property type="protein sequence ID" value="KXH30470.1"/>
    <property type="molecule type" value="Genomic_DNA"/>
</dbReference>
<dbReference type="InterPro" id="IPR049326">
    <property type="entry name" value="Rhodopsin_dom_fungi"/>
</dbReference>
<evidence type="ECO:0000256" key="1">
    <source>
        <dbReference type="ARBA" id="ARBA00004141"/>
    </source>
</evidence>
<dbReference type="OrthoDB" id="5022096at2759"/>
<organism evidence="8 9">
    <name type="scientific">Colletotrichum salicis</name>
    <dbReference type="NCBI Taxonomy" id="1209931"/>
    <lineage>
        <taxon>Eukaryota</taxon>
        <taxon>Fungi</taxon>
        <taxon>Dikarya</taxon>
        <taxon>Ascomycota</taxon>
        <taxon>Pezizomycotina</taxon>
        <taxon>Sordariomycetes</taxon>
        <taxon>Hypocreomycetidae</taxon>
        <taxon>Glomerellales</taxon>
        <taxon>Glomerellaceae</taxon>
        <taxon>Colletotrichum</taxon>
        <taxon>Colletotrichum acutatum species complex</taxon>
    </lineage>
</organism>
<dbReference type="GO" id="GO:0016020">
    <property type="term" value="C:membrane"/>
    <property type="evidence" value="ECO:0007669"/>
    <property type="project" value="UniProtKB-SubCell"/>
</dbReference>
<accession>A0A135S3J5</accession>
<evidence type="ECO:0000313" key="8">
    <source>
        <dbReference type="EMBL" id="KXH30470.1"/>
    </source>
</evidence>
<evidence type="ECO:0000256" key="3">
    <source>
        <dbReference type="ARBA" id="ARBA00022989"/>
    </source>
</evidence>
<feature type="domain" description="Rhodopsin" evidence="7">
    <location>
        <begin position="34"/>
        <end position="146"/>
    </location>
</feature>
<sequence length="374" mass="41211">MGDSVPFPPDINRGSEILIVCGTLVGLSVAVVILRIWVRARLVRLVGLDDYFMIAATVTIFAEMMVIIPEVNYGAGRHIQYIEPKSKIVTGLHLNFVTQPLCLIALCLAKVSVGMFLLRITPSGRYRHVICGIIVFTVFSAIGNFCGLIYVQSSGMSGRKRSRADIRLVTVFFQCQPLAFTWDFSIEGGKCIPQTDLKFAAFFNSSELHDVPLSEHEEYGSLATIAAVLKISFLSGYGKHGDFLFNSTDITIWTTVEICTAIIAASIPCLKPLFKAILAGSSAEQYTSSKYNNDGYMRNKNASKTREAHTLEENFEMFDQPQNTAAIRSGFRSKMGSEESIIPDHGSGSEGITKTMQVSIFVDDEQQKSPKDLV</sequence>
<feature type="transmembrane region" description="Helical" evidence="6">
    <location>
        <begin position="50"/>
        <end position="68"/>
    </location>
</feature>
<proteinExistence type="inferred from homology"/>
<keyword evidence="4 6" id="KW-0472">Membrane</keyword>
<dbReference type="STRING" id="1209931.A0A135S3J5"/>
<dbReference type="Proteomes" id="UP000070121">
    <property type="component" value="Unassembled WGS sequence"/>
</dbReference>
<evidence type="ECO:0000313" key="9">
    <source>
        <dbReference type="Proteomes" id="UP000070121"/>
    </source>
</evidence>
<dbReference type="Pfam" id="PF20684">
    <property type="entry name" value="Fung_rhodopsin"/>
    <property type="match status" value="2"/>
</dbReference>
<evidence type="ECO:0000256" key="6">
    <source>
        <dbReference type="SAM" id="Phobius"/>
    </source>
</evidence>
<dbReference type="InterPro" id="IPR052337">
    <property type="entry name" value="SAT4-like"/>
</dbReference>
<dbReference type="AlphaFoldDB" id="A0A135S3J5"/>
<feature type="domain" description="Rhodopsin" evidence="7">
    <location>
        <begin position="220"/>
        <end position="275"/>
    </location>
</feature>
<evidence type="ECO:0000259" key="7">
    <source>
        <dbReference type="Pfam" id="PF20684"/>
    </source>
</evidence>
<reference evidence="8 9" key="1">
    <citation type="submission" date="2014-02" db="EMBL/GenBank/DDBJ databases">
        <title>The genome sequence of Colletotrichum salicis CBS 607.94.</title>
        <authorList>
            <person name="Baroncelli R."/>
            <person name="Thon M.R."/>
        </authorList>
    </citation>
    <scope>NUCLEOTIDE SEQUENCE [LARGE SCALE GENOMIC DNA]</scope>
    <source>
        <strain evidence="8 9">CBS 607.94</strain>
    </source>
</reference>